<evidence type="ECO:0000313" key="2">
    <source>
        <dbReference type="Proteomes" id="UP000194236"/>
    </source>
</evidence>
<evidence type="ECO:0000313" key="1">
    <source>
        <dbReference type="EMBL" id="OTF75575.1"/>
    </source>
</evidence>
<organism evidence="1 2">
    <name type="scientific">Euroglyphus maynei</name>
    <name type="common">Mayne's house dust mite</name>
    <dbReference type="NCBI Taxonomy" id="6958"/>
    <lineage>
        <taxon>Eukaryota</taxon>
        <taxon>Metazoa</taxon>
        <taxon>Ecdysozoa</taxon>
        <taxon>Arthropoda</taxon>
        <taxon>Chelicerata</taxon>
        <taxon>Arachnida</taxon>
        <taxon>Acari</taxon>
        <taxon>Acariformes</taxon>
        <taxon>Sarcoptiformes</taxon>
        <taxon>Astigmata</taxon>
        <taxon>Psoroptidia</taxon>
        <taxon>Analgoidea</taxon>
        <taxon>Pyroglyphidae</taxon>
        <taxon>Pyroglyphinae</taxon>
        <taxon>Euroglyphus</taxon>
    </lineage>
</organism>
<comment type="caution">
    <text evidence="1">The sequence shown here is derived from an EMBL/GenBank/DDBJ whole genome shotgun (WGS) entry which is preliminary data.</text>
</comment>
<dbReference type="Proteomes" id="UP000194236">
    <property type="component" value="Unassembled WGS sequence"/>
</dbReference>
<accession>A0A1Y3B8K0</accession>
<sequence length="153" mass="17253">MEPDSISEMGFPAITKRLSSHVVSRFRRKQRASSVSINPADLHDDILTFDGVLFYLSMSNGLAGSLTANSKKISFTSGLVELTRNSSSNHQMRKNNFLKQPIPINPIDNDNQQLETYEIDLSNIAEVSLEMPTNQAERSIIYIHCRNFKHAKI</sequence>
<gene>
    <name evidence="1" type="ORF">BLA29_008860</name>
</gene>
<feature type="non-terminal residue" evidence="1">
    <location>
        <position position="153"/>
    </location>
</feature>
<name>A0A1Y3B8K0_EURMA</name>
<reference evidence="1 2" key="1">
    <citation type="submission" date="2017-03" db="EMBL/GenBank/DDBJ databases">
        <title>Genome Survey of Euroglyphus maynei.</title>
        <authorList>
            <person name="Arlian L.G."/>
            <person name="Morgan M.S."/>
            <person name="Rider S.D."/>
        </authorList>
    </citation>
    <scope>NUCLEOTIDE SEQUENCE [LARGE SCALE GENOMIC DNA]</scope>
    <source>
        <strain evidence="1">Arlian Lab</strain>
        <tissue evidence="1">Whole body</tissue>
    </source>
</reference>
<dbReference type="AlphaFoldDB" id="A0A1Y3B8K0"/>
<protein>
    <submittedName>
        <fullName evidence="1">Uncharacterized protein</fullName>
    </submittedName>
</protein>
<keyword evidence="2" id="KW-1185">Reference proteome</keyword>
<dbReference type="EMBL" id="MUJZ01041268">
    <property type="protein sequence ID" value="OTF75575.1"/>
    <property type="molecule type" value="Genomic_DNA"/>
</dbReference>
<proteinExistence type="predicted"/>